<protein>
    <submittedName>
        <fullName evidence="2">Uncharacterized protein</fullName>
    </submittedName>
</protein>
<gene>
    <name evidence="2" type="ORF">EZS28_003976</name>
</gene>
<keyword evidence="1" id="KW-0175">Coiled coil</keyword>
<feature type="coiled-coil region" evidence="1">
    <location>
        <begin position="95"/>
        <end position="221"/>
    </location>
</feature>
<dbReference type="Proteomes" id="UP000324800">
    <property type="component" value="Unassembled WGS sequence"/>
</dbReference>
<organism evidence="2 3">
    <name type="scientific">Streblomastix strix</name>
    <dbReference type="NCBI Taxonomy" id="222440"/>
    <lineage>
        <taxon>Eukaryota</taxon>
        <taxon>Metamonada</taxon>
        <taxon>Preaxostyla</taxon>
        <taxon>Oxymonadida</taxon>
        <taxon>Streblomastigidae</taxon>
        <taxon>Streblomastix</taxon>
    </lineage>
</organism>
<reference evidence="2 3" key="1">
    <citation type="submission" date="2019-03" db="EMBL/GenBank/DDBJ databases">
        <title>Single cell metagenomics reveals metabolic interactions within the superorganism composed of flagellate Streblomastix strix and complex community of Bacteroidetes bacteria on its surface.</title>
        <authorList>
            <person name="Treitli S.C."/>
            <person name="Kolisko M."/>
            <person name="Husnik F."/>
            <person name="Keeling P."/>
            <person name="Hampl V."/>
        </authorList>
    </citation>
    <scope>NUCLEOTIDE SEQUENCE [LARGE SCALE GENOMIC DNA]</scope>
    <source>
        <strain evidence="2">ST1C</strain>
    </source>
</reference>
<evidence type="ECO:0000256" key="1">
    <source>
        <dbReference type="SAM" id="Coils"/>
    </source>
</evidence>
<feature type="non-terminal residue" evidence="2">
    <location>
        <position position="389"/>
    </location>
</feature>
<feature type="coiled-coil region" evidence="1">
    <location>
        <begin position="265"/>
        <end position="352"/>
    </location>
</feature>
<proteinExistence type="predicted"/>
<dbReference type="AlphaFoldDB" id="A0A5J4X194"/>
<sequence length="389" mass="46085">MSEYGLRGNTPGRDRGADEYARISQVLSKAKNALVANERSNNAKFDQLEDNLEVVIHTMSTRLSEKDQTLSQAMRSVAQKDLEKAELASRMTLEKEKIIQMLQTKEKEVQALVERLDKLNEAMRKMEIAQKLAEERNRELMMQLNMQDERTRAQIGQISDQMGQMRNSSENEIEILRQNKDDEIQHLKQVQDLRRRLDESEHQHRKDNEAFEAEIIQLRDEVVTQKSGRQRAEEGERRWREEQHQLQLHIDELDTQQGQQQLIIREENRNIREEARRRIEEIEREKEEVRQQKEDEISELQRKNEELRNMNRQLEVSEREVKVIHGKITWEADELKRKIEQMEKDHKNEIASQIRANEVEVSAVQAARETALERLGAEVQFERIGKERA</sequence>
<accession>A0A5J4X194</accession>
<dbReference type="EMBL" id="SNRW01000552">
    <property type="protein sequence ID" value="KAA6400492.1"/>
    <property type="molecule type" value="Genomic_DNA"/>
</dbReference>
<evidence type="ECO:0000313" key="2">
    <source>
        <dbReference type="EMBL" id="KAA6400492.1"/>
    </source>
</evidence>
<name>A0A5J4X194_9EUKA</name>
<comment type="caution">
    <text evidence="2">The sequence shown here is derived from an EMBL/GenBank/DDBJ whole genome shotgun (WGS) entry which is preliminary data.</text>
</comment>
<evidence type="ECO:0000313" key="3">
    <source>
        <dbReference type="Proteomes" id="UP000324800"/>
    </source>
</evidence>